<dbReference type="EMBL" id="MKGL01000039">
    <property type="protein sequence ID" value="RNF09986.1"/>
    <property type="molecule type" value="Genomic_DNA"/>
</dbReference>
<proteinExistence type="predicted"/>
<gene>
    <name evidence="3" type="ORF">TraAM80_01825</name>
</gene>
<dbReference type="PANTHER" id="PTHR43482:SF1">
    <property type="entry name" value="PROTEIN AST1-RELATED"/>
    <property type="match status" value="1"/>
</dbReference>
<organism evidence="3 4">
    <name type="scientific">Trypanosoma rangeli</name>
    <dbReference type="NCBI Taxonomy" id="5698"/>
    <lineage>
        <taxon>Eukaryota</taxon>
        <taxon>Discoba</taxon>
        <taxon>Euglenozoa</taxon>
        <taxon>Kinetoplastea</taxon>
        <taxon>Metakinetoplastina</taxon>
        <taxon>Trypanosomatida</taxon>
        <taxon>Trypanosomatidae</taxon>
        <taxon>Trypanosoma</taxon>
        <taxon>Herpetosoma</taxon>
    </lineage>
</organism>
<sequence length="230" mass="23990">MGAGNSQAMARVQGSGDPTPDEHALRCEGWTMEKPIRSWSASAMTCVDDVVVPSPGPGQVRVKIYAASVNPIDVKRPTFGCSTGFFSRHGGGGGGGNSAGSNGTNVSERAATSTRRAPLEFPFPYVMGTEGAGVIESVGWNNDDLQQREQYGLQVGDRVAFLADIAMANGGTFCQYAVVEADAVGRIPASTSEDVIDFVEAAAIPCAVGTAYVALFDKLRVSSGRSIFIS</sequence>
<feature type="non-terminal residue" evidence="3">
    <location>
        <position position="230"/>
    </location>
</feature>
<comment type="caution">
    <text evidence="3">The sequence shown here is derived from an EMBL/GenBank/DDBJ whole genome shotgun (WGS) entry which is preliminary data.</text>
</comment>
<dbReference type="InterPro" id="IPR013154">
    <property type="entry name" value="ADH-like_N"/>
</dbReference>
<dbReference type="RefSeq" id="XP_029241296.1">
    <property type="nucleotide sequence ID" value="XM_029378853.1"/>
</dbReference>
<dbReference type="OrthoDB" id="9992527at2759"/>
<dbReference type="PANTHER" id="PTHR43482">
    <property type="entry name" value="PROTEIN AST1-RELATED"/>
    <property type="match status" value="1"/>
</dbReference>
<dbReference type="InterPro" id="IPR052585">
    <property type="entry name" value="Lipid_raft_assoc_Zn_ADH"/>
</dbReference>
<accession>A0A422NX21</accession>
<feature type="domain" description="Alcohol dehydrogenase-like N-terminal" evidence="2">
    <location>
        <begin position="99"/>
        <end position="188"/>
    </location>
</feature>
<feature type="region of interest" description="Disordered" evidence="1">
    <location>
        <begin position="1"/>
        <end position="24"/>
    </location>
</feature>
<dbReference type="VEuPathDB" id="TriTrypDB:TRSC58_03133"/>
<reference evidence="3 4" key="1">
    <citation type="journal article" date="2018" name="BMC Genomics">
        <title>Genomic comparison of Trypanosoma conorhini and Trypanosoma rangeli to Trypanosoma cruzi strains of high and low virulence.</title>
        <authorList>
            <person name="Bradwell K.R."/>
            <person name="Koparde V.N."/>
            <person name="Matveyev A.V."/>
            <person name="Serrano M.G."/>
            <person name="Alves J.M."/>
            <person name="Parikh H."/>
            <person name="Huang B."/>
            <person name="Lee V."/>
            <person name="Espinosa-Alvarez O."/>
            <person name="Ortiz P.A."/>
            <person name="Costa-Martins A.G."/>
            <person name="Teixeira M.M."/>
            <person name="Buck G.A."/>
        </authorList>
    </citation>
    <scope>NUCLEOTIDE SEQUENCE [LARGE SCALE GENOMIC DNA]</scope>
    <source>
        <strain evidence="3 4">AM80</strain>
    </source>
</reference>
<evidence type="ECO:0000313" key="3">
    <source>
        <dbReference type="EMBL" id="RNF09986.1"/>
    </source>
</evidence>
<dbReference type="GeneID" id="40325758"/>
<evidence type="ECO:0000256" key="1">
    <source>
        <dbReference type="SAM" id="MobiDB-lite"/>
    </source>
</evidence>
<dbReference type="SUPFAM" id="SSF50129">
    <property type="entry name" value="GroES-like"/>
    <property type="match status" value="1"/>
</dbReference>
<keyword evidence="3" id="KW-0560">Oxidoreductase</keyword>
<protein>
    <submittedName>
        <fullName evidence="3">Oxidoreductase</fullName>
        <ecNumber evidence="3">1.6.5.5</ecNumber>
    </submittedName>
</protein>
<dbReference type="GO" id="GO:0003960">
    <property type="term" value="F:quinone reductase (NADPH) activity"/>
    <property type="evidence" value="ECO:0007669"/>
    <property type="project" value="UniProtKB-EC"/>
</dbReference>
<dbReference type="Pfam" id="PF08240">
    <property type="entry name" value="ADH_N"/>
    <property type="match status" value="1"/>
</dbReference>
<dbReference type="EC" id="1.6.5.5" evidence="3"/>
<dbReference type="Proteomes" id="UP000283634">
    <property type="component" value="Unassembled WGS sequence"/>
</dbReference>
<name>A0A422NX21_TRYRA</name>
<dbReference type="AlphaFoldDB" id="A0A422NX21"/>
<keyword evidence="4" id="KW-1185">Reference proteome</keyword>
<evidence type="ECO:0000313" key="4">
    <source>
        <dbReference type="Proteomes" id="UP000283634"/>
    </source>
</evidence>
<dbReference type="InterPro" id="IPR011032">
    <property type="entry name" value="GroES-like_sf"/>
</dbReference>
<dbReference type="Gene3D" id="3.90.180.10">
    <property type="entry name" value="Medium-chain alcohol dehydrogenases, catalytic domain"/>
    <property type="match status" value="1"/>
</dbReference>
<evidence type="ECO:0000259" key="2">
    <source>
        <dbReference type="Pfam" id="PF08240"/>
    </source>
</evidence>